<sequence length="155" mass="17776">MKLSKAYDPNGERQLIAVSKIDQCDEAIGEKLQGIGPGAMALRLGCVAVLNRNLKELKENISFDEMKNREKIFFKTKSLFDDIPEDFKGSEQLVKKLVNIQQQRIRSTFPKIIEEIKQQIKAKKAELKLLPTALTSEIDCWTKYNELISLYRDSI</sequence>
<feature type="domain" description="Dynamin stalk" evidence="1">
    <location>
        <begin position="40"/>
        <end position="143"/>
    </location>
</feature>
<organism evidence="2 3">
    <name type="scientific">Didymodactylos carnosus</name>
    <dbReference type="NCBI Taxonomy" id="1234261"/>
    <lineage>
        <taxon>Eukaryota</taxon>
        <taxon>Metazoa</taxon>
        <taxon>Spiralia</taxon>
        <taxon>Gnathifera</taxon>
        <taxon>Rotifera</taxon>
        <taxon>Eurotatoria</taxon>
        <taxon>Bdelloidea</taxon>
        <taxon>Philodinida</taxon>
        <taxon>Philodinidae</taxon>
        <taxon>Didymodactylos</taxon>
    </lineage>
</organism>
<evidence type="ECO:0000313" key="3">
    <source>
        <dbReference type="Proteomes" id="UP000681722"/>
    </source>
</evidence>
<evidence type="ECO:0000259" key="1">
    <source>
        <dbReference type="Pfam" id="PF01031"/>
    </source>
</evidence>
<dbReference type="InterPro" id="IPR027417">
    <property type="entry name" value="P-loop_NTPase"/>
</dbReference>
<evidence type="ECO:0000313" key="2">
    <source>
        <dbReference type="EMBL" id="CAF4631148.1"/>
    </source>
</evidence>
<name>A0A8S2ZLB9_9BILA</name>
<feature type="non-terminal residue" evidence="2">
    <location>
        <position position="1"/>
    </location>
</feature>
<comment type="caution">
    <text evidence="2">The sequence shown here is derived from an EMBL/GenBank/DDBJ whole genome shotgun (WGS) entry which is preliminary data.</text>
</comment>
<dbReference type="InterPro" id="IPR022812">
    <property type="entry name" value="Dynamin"/>
</dbReference>
<protein>
    <recommendedName>
        <fullName evidence="1">Dynamin stalk domain-containing protein</fullName>
    </recommendedName>
</protein>
<reference evidence="2" key="1">
    <citation type="submission" date="2021-02" db="EMBL/GenBank/DDBJ databases">
        <authorList>
            <person name="Nowell W R."/>
        </authorList>
    </citation>
    <scope>NUCLEOTIDE SEQUENCE</scope>
</reference>
<dbReference type="Pfam" id="PF01031">
    <property type="entry name" value="Dynamin_M"/>
    <property type="match status" value="1"/>
</dbReference>
<dbReference type="SUPFAM" id="SSF52540">
    <property type="entry name" value="P-loop containing nucleoside triphosphate hydrolases"/>
    <property type="match status" value="1"/>
</dbReference>
<dbReference type="PANTHER" id="PTHR11566:SF173">
    <property type="entry name" value="DYNAMIN-RELATED PROTEIN 4C"/>
    <property type="match status" value="1"/>
</dbReference>
<dbReference type="Proteomes" id="UP000681722">
    <property type="component" value="Unassembled WGS sequence"/>
</dbReference>
<dbReference type="GO" id="GO:0005737">
    <property type="term" value="C:cytoplasm"/>
    <property type="evidence" value="ECO:0007669"/>
    <property type="project" value="TreeGrafter"/>
</dbReference>
<dbReference type="OrthoDB" id="5061070at2759"/>
<dbReference type="AlphaFoldDB" id="A0A8S2ZLB9"/>
<dbReference type="GO" id="GO:0005874">
    <property type="term" value="C:microtubule"/>
    <property type="evidence" value="ECO:0007669"/>
    <property type="project" value="TreeGrafter"/>
</dbReference>
<dbReference type="GO" id="GO:0008017">
    <property type="term" value="F:microtubule binding"/>
    <property type="evidence" value="ECO:0007669"/>
    <property type="project" value="TreeGrafter"/>
</dbReference>
<proteinExistence type="predicted"/>
<accession>A0A8S2ZLB9</accession>
<dbReference type="GO" id="GO:0016020">
    <property type="term" value="C:membrane"/>
    <property type="evidence" value="ECO:0007669"/>
    <property type="project" value="TreeGrafter"/>
</dbReference>
<dbReference type="PANTHER" id="PTHR11566">
    <property type="entry name" value="DYNAMIN"/>
    <property type="match status" value="1"/>
</dbReference>
<dbReference type="EMBL" id="CAJOBC010136723">
    <property type="protein sequence ID" value="CAF4631148.1"/>
    <property type="molecule type" value="Genomic_DNA"/>
</dbReference>
<dbReference type="Gene3D" id="3.40.50.300">
    <property type="entry name" value="P-loop containing nucleotide triphosphate hydrolases"/>
    <property type="match status" value="1"/>
</dbReference>
<dbReference type="GO" id="GO:0003924">
    <property type="term" value="F:GTPase activity"/>
    <property type="evidence" value="ECO:0007669"/>
    <property type="project" value="TreeGrafter"/>
</dbReference>
<dbReference type="InterPro" id="IPR000375">
    <property type="entry name" value="Dynamin_stalk"/>
</dbReference>
<gene>
    <name evidence="2" type="ORF">SRO942_LOCUS49860</name>
</gene>